<evidence type="ECO:0000313" key="10">
    <source>
        <dbReference type="Proteomes" id="UP001189757"/>
    </source>
</evidence>
<keyword evidence="3" id="KW-1003">Cell membrane</keyword>
<dbReference type="CDD" id="cd06261">
    <property type="entry name" value="TM_PBP2"/>
    <property type="match status" value="1"/>
</dbReference>
<comment type="caution">
    <text evidence="9">The sequence shown here is derived from an EMBL/GenBank/DDBJ whole genome shotgun (WGS) entry which is preliminary data.</text>
</comment>
<dbReference type="PROSITE" id="PS50928">
    <property type="entry name" value="ABC_TM1"/>
    <property type="match status" value="1"/>
</dbReference>
<organism evidence="9 10">
    <name type="scientific">Ralstonia flaminis</name>
    <dbReference type="NCBI Taxonomy" id="3058597"/>
    <lineage>
        <taxon>Bacteria</taxon>
        <taxon>Pseudomonadati</taxon>
        <taxon>Pseudomonadota</taxon>
        <taxon>Betaproteobacteria</taxon>
        <taxon>Burkholderiales</taxon>
        <taxon>Burkholderiaceae</taxon>
        <taxon>Ralstonia</taxon>
    </lineage>
</organism>
<reference evidence="9 10" key="1">
    <citation type="submission" date="2023-07" db="EMBL/GenBank/DDBJ databases">
        <authorList>
            <person name="Peeters C."/>
        </authorList>
    </citation>
    <scope>NUCLEOTIDE SEQUENCE [LARGE SCALE GENOMIC DNA]</scope>
    <source>
        <strain evidence="9 10">LMG 18101</strain>
    </source>
</reference>
<feature type="transmembrane region" description="Helical" evidence="7">
    <location>
        <begin position="151"/>
        <end position="174"/>
    </location>
</feature>
<evidence type="ECO:0000256" key="7">
    <source>
        <dbReference type="RuleBase" id="RU363032"/>
    </source>
</evidence>
<protein>
    <submittedName>
        <fullName evidence="9">Melibiose/raffinose/stachyose import permease protein MelD</fullName>
    </submittedName>
</protein>
<feature type="transmembrane region" description="Helical" evidence="7">
    <location>
        <begin position="7"/>
        <end position="27"/>
    </location>
</feature>
<dbReference type="EMBL" id="CATZLL010000011">
    <property type="protein sequence ID" value="CAJ0817913.1"/>
    <property type="molecule type" value="Genomic_DNA"/>
</dbReference>
<dbReference type="InterPro" id="IPR035906">
    <property type="entry name" value="MetI-like_sf"/>
</dbReference>
<dbReference type="InterPro" id="IPR000515">
    <property type="entry name" value="MetI-like"/>
</dbReference>
<feature type="transmembrane region" description="Helical" evidence="7">
    <location>
        <begin position="203"/>
        <end position="222"/>
    </location>
</feature>
<evidence type="ECO:0000256" key="1">
    <source>
        <dbReference type="ARBA" id="ARBA00004651"/>
    </source>
</evidence>
<feature type="transmembrane region" description="Helical" evidence="7">
    <location>
        <begin position="67"/>
        <end position="89"/>
    </location>
</feature>
<evidence type="ECO:0000256" key="3">
    <source>
        <dbReference type="ARBA" id="ARBA00022475"/>
    </source>
</evidence>
<evidence type="ECO:0000256" key="6">
    <source>
        <dbReference type="ARBA" id="ARBA00023136"/>
    </source>
</evidence>
<sequence length="289" mass="31728">MSKRNHLLWFALPALVLYAIFGIYPLFSAVRLSFTNFGGVGAETWIGLKNYAEILANPEYFKVLKVTLAYCVIVVVIQNTLGLLFAALLFSLPRIRSGARVALLVPSMYSAVIAAFVWQYIYSPLGGGLNESLKVLGLENLQQIWLGDPGIALFAVAAVQVWMYVGYSTAIFLAGYMSIPAELYDAARIDGANAWHRFTKIDIPLLAPSFTVSITLSTIGTLKSFELPLVLTQGGPDGATTTLGLQIFNSLFGEYRFGFSSALSIVMLVMIATIAYVQNWMLRKREQAL</sequence>
<keyword evidence="5 7" id="KW-1133">Transmembrane helix</keyword>
<comment type="similarity">
    <text evidence="7">Belongs to the binding-protein-dependent transport system permease family.</text>
</comment>
<gene>
    <name evidence="9" type="primary">melD</name>
    <name evidence="9" type="ORF">LMG18101_03431</name>
</gene>
<evidence type="ECO:0000256" key="5">
    <source>
        <dbReference type="ARBA" id="ARBA00022989"/>
    </source>
</evidence>
<keyword evidence="2 7" id="KW-0813">Transport</keyword>
<dbReference type="PANTHER" id="PTHR30193:SF37">
    <property type="entry name" value="INNER MEMBRANE ABC TRANSPORTER PERMEASE PROTEIN YCJO"/>
    <property type="match status" value="1"/>
</dbReference>
<name>A0ABM9K962_9RALS</name>
<dbReference type="RefSeq" id="WP_199032033.1">
    <property type="nucleotide sequence ID" value="NZ_CATZLL010000011.1"/>
</dbReference>
<comment type="subcellular location">
    <subcellularLocation>
        <location evidence="1 7">Cell membrane</location>
        <topology evidence="1 7">Multi-pass membrane protein</topology>
    </subcellularLocation>
</comment>
<proteinExistence type="inferred from homology"/>
<keyword evidence="10" id="KW-1185">Reference proteome</keyword>
<dbReference type="InterPro" id="IPR051393">
    <property type="entry name" value="ABC_transporter_permease"/>
</dbReference>
<dbReference type="Pfam" id="PF00528">
    <property type="entry name" value="BPD_transp_1"/>
    <property type="match status" value="1"/>
</dbReference>
<accession>A0ABM9K962</accession>
<evidence type="ECO:0000256" key="2">
    <source>
        <dbReference type="ARBA" id="ARBA00022448"/>
    </source>
</evidence>
<feature type="transmembrane region" description="Helical" evidence="7">
    <location>
        <begin position="257"/>
        <end position="277"/>
    </location>
</feature>
<feature type="domain" description="ABC transmembrane type-1" evidence="8">
    <location>
        <begin position="64"/>
        <end position="278"/>
    </location>
</feature>
<dbReference type="Gene3D" id="1.10.3720.10">
    <property type="entry name" value="MetI-like"/>
    <property type="match status" value="1"/>
</dbReference>
<keyword evidence="4 7" id="KW-0812">Transmembrane</keyword>
<dbReference type="SUPFAM" id="SSF160964">
    <property type="entry name" value="MalF N-terminal region-like"/>
    <property type="match status" value="1"/>
</dbReference>
<evidence type="ECO:0000256" key="4">
    <source>
        <dbReference type="ARBA" id="ARBA00022692"/>
    </source>
</evidence>
<dbReference type="SUPFAM" id="SSF161098">
    <property type="entry name" value="MetI-like"/>
    <property type="match status" value="1"/>
</dbReference>
<evidence type="ECO:0000259" key="8">
    <source>
        <dbReference type="PROSITE" id="PS50928"/>
    </source>
</evidence>
<dbReference type="Proteomes" id="UP001189757">
    <property type="component" value="Unassembled WGS sequence"/>
</dbReference>
<dbReference type="PANTHER" id="PTHR30193">
    <property type="entry name" value="ABC TRANSPORTER PERMEASE PROTEIN"/>
    <property type="match status" value="1"/>
</dbReference>
<feature type="transmembrane region" description="Helical" evidence="7">
    <location>
        <begin position="101"/>
        <end position="121"/>
    </location>
</feature>
<keyword evidence="6 7" id="KW-0472">Membrane</keyword>
<evidence type="ECO:0000313" key="9">
    <source>
        <dbReference type="EMBL" id="CAJ0817913.1"/>
    </source>
</evidence>